<dbReference type="AlphaFoldDB" id="A0A6L6J1G2"/>
<evidence type="ECO:0000313" key="10">
    <source>
        <dbReference type="Proteomes" id="UP000478740"/>
    </source>
</evidence>
<dbReference type="Pfam" id="PF25967">
    <property type="entry name" value="RND-MFP_C"/>
    <property type="match status" value="1"/>
</dbReference>
<comment type="subcellular location">
    <subcellularLocation>
        <location evidence="1">Cell membrane</location>
    </subcellularLocation>
</comment>
<dbReference type="GO" id="GO:0015562">
    <property type="term" value="F:efflux transmembrane transporter activity"/>
    <property type="evidence" value="ECO:0007669"/>
    <property type="project" value="TreeGrafter"/>
</dbReference>
<evidence type="ECO:0000256" key="5">
    <source>
        <dbReference type="SAM" id="Coils"/>
    </source>
</evidence>
<keyword evidence="3" id="KW-0813">Transport</keyword>
<dbReference type="GO" id="GO:1990281">
    <property type="term" value="C:efflux pump complex"/>
    <property type="evidence" value="ECO:0007669"/>
    <property type="project" value="TreeGrafter"/>
</dbReference>
<dbReference type="GO" id="GO:0019898">
    <property type="term" value="C:extrinsic component of membrane"/>
    <property type="evidence" value="ECO:0007669"/>
    <property type="project" value="InterPro"/>
</dbReference>
<evidence type="ECO:0000256" key="2">
    <source>
        <dbReference type="ARBA" id="ARBA00009477"/>
    </source>
</evidence>
<feature type="coiled-coil region" evidence="5">
    <location>
        <begin position="93"/>
        <end position="165"/>
    </location>
</feature>
<dbReference type="Gene3D" id="2.40.420.20">
    <property type="match status" value="1"/>
</dbReference>
<evidence type="ECO:0000256" key="3">
    <source>
        <dbReference type="ARBA" id="ARBA00022448"/>
    </source>
</evidence>
<keyword evidence="10" id="KW-1185">Reference proteome</keyword>
<dbReference type="NCBIfam" id="TIGR01730">
    <property type="entry name" value="RND_mfp"/>
    <property type="match status" value="1"/>
</dbReference>
<dbReference type="GO" id="GO:1990961">
    <property type="term" value="P:xenobiotic detoxification by transmembrane export across the plasma membrane"/>
    <property type="evidence" value="ECO:0007669"/>
    <property type="project" value="InterPro"/>
</dbReference>
<evidence type="ECO:0000313" key="9">
    <source>
        <dbReference type="EMBL" id="MTH64624.1"/>
    </source>
</evidence>
<dbReference type="GO" id="GO:0030313">
    <property type="term" value="C:cell envelope"/>
    <property type="evidence" value="ECO:0007669"/>
    <property type="project" value="UniProtKB-SubCell"/>
</dbReference>
<evidence type="ECO:0000259" key="8">
    <source>
        <dbReference type="Pfam" id="PF25967"/>
    </source>
</evidence>
<dbReference type="InterPro" id="IPR030190">
    <property type="entry name" value="MacA_alpha-hairpin_sf"/>
</dbReference>
<dbReference type="InterPro" id="IPR058626">
    <property type="entry name" value="MdtA-like_b-barrel"/>
</dbReference>
<dbReference type="Gene3D" id="2.40.50.100">
    <property type="match status" value="1"/>
</dbReference>
<feature type="domain" description="Multidrug resistance protein MdtA-like beta-barrel" evidence="7">
    <location>
        <begin position="222"/>
        <end position="308"/>
    </location>
</feature>
<organism evidence="9 10">
    <name type="scientific">Paracoccus shanxieyensis</name>
    <dbReference type="NCBI Taxonomy" id="2675752"/>
    <lineage>
        <taxon>Bacteria</taxon>
        <taxon>Pseudomonadati</taxon>
        <taxon>Pseudomonadota</taxon>
        <taxon>Alphaproteobacteria</taxon>
        <taxon>Rhodobacterales</taxon>
        <taxon>Paracoccaceae</taxon>
        <taxon>Paracoccus</taxon>
    </lineage>
</organism>
<name>A0A6L6J1G2_9RHOB</name>
<evidence type="ECO:0000259" key="7">
    <source>
        <dbReference type="Pfam" id="PF25944"/>
    </source>
</evidence>
<evidence type="ECO:0000256" key="1">
    <source>
        <dbReference type="ARBA" id="ARBA00004236"/>
    </source>
</evidence>
<dbReference type="GO" id="GO:1990195">
    <property type="term" value="C:macrolide transmembrane transporter complex"/>
    <property type="evidence" value="ECO:0007669"/>
    <property type="project" value="InterPro"/>
</dbReference>
<dbReference type="Proteomes" id="UP000478740">
    <property type="component" value="Unassembled WGS sequence"/>
</dbReference>
<dbReference type="InterPro" id="IPR006143">
    <property type="entry name" value="RND_pump_MFP"/>
</dbReference>
<dbReference type="SUPFAM" id="SSF111369">
    <property type="entry name" value="HlyD-like secretion proteins"/>
    <property type="match status" value="1"/>
</dbReference>
<evidence type="ECO:0000256" key="4">
    <source>
        <dbReference type="ARBA" id="ARBA00023054"/>
    </source>
</evidence>
<dbReference type="InterPro" id="IPR058625">
    <property type="entry name" value="MdtA-like_BSH"/>
</dbReference>
<evidence type="ECO:0000259" key="6">
    <source>
        <dbReference type="Pfam" id="PF25917"/>
    </source>
</evidence>
<dbReference type="Pfam" id="PF25917">
    <property type="entry name" value="BSH_RND"/>
    <property type="match status" value="1"/>
</dbReference>
<dbReference type="PANTHER" id="PTHR30469">
    <property type="entry name" value="MULTIDRUG RESISTANCE PROTEIN MDTA"/>
    <property type="match status" value="1"/>
</dbReference>
<dbReference type="InterPro" id="IPR058627">
    <property type="entry name" value="MdtA-like_C"/>
</dbReference>
<dbReference type="Gene3D" id="6.10.140.1990">
    <property type="match status" value="1"/>
</dbReference>
<protein>
    <submittedName>
        <fullName evidence="9">Efflux RND transporter periplasmic adaptor subunit</fullName>
    </submittedName>
</protein>
<keyword evidence="4 5" id="KW-0175">Coiled coil</keyword>
<accession>A0A6L6J1G2</accession>
<dbReference type="Gene3D" id="2.40.30.170">
    <property type="match status" value="1"/>
</dbReference>
<proteinExistence type="inferred from homology"/>
<feature type="domain" description="Multidrug resistance protein MdtA-like C-terminal permuted SH3" evidence="8">
    <location>
        <begin position="331"/>
        <end position="366"/>
    </location>
</feature>
<dbReference type="PANTHER" id="PTHR30469:SF33">
    <property type="entry name" value="SLR1207 PROTEIN"/>
    <property type="match status" value="1"/>
</dbReference>
<reference evidence="9 10" key="1">
    <citation type="submission" date="2019-11" db="EMBL/GenBank/DDBJ databases">
        <authorList>
            <person name="Dong K."/>
        </authorList>
    </citation>
    <scope>NUCLEOTIDE SEQUENCE [LARGE SCALE GENOMIC DNA]</scope>
    <source>
        <strain evidence="9 10">DK608</strain>
    </source>
</reference>
<dbReference type="Pfam" id="PF25944">
    <property type="entry name" value="Beta-barrel_RND"/>
    <property type="match status" value="1"/>
</dbReference>
<dbReference type="EMBL" id="WMII01000008">
    <property type="protein sequence ID" value="MTH64624.1"/>
    <property type="molecule type" value="Genomic_DNA"/>
</dbReference>
<sequence>MPMKFRYILVVLALAVTATGLWWWSDMRSQAAAPPATMAVTRGDITSSVLASGQIEASQLVSVGARVSGRIETLPVSLGQTVKAGDLIAEMDSLDQQNEVKQAEADLANIQAQIAAKNANLTRARQVLERQKKLGTSNFSSRETVESASADVDVALAELDALAAQKARAEVSLSTAKISLERTRITAPIDGTVVAIVVEAGQTINSIQSAPTLVKLANLDRVLVKAEISEADVVRVQPGQDVSFTILGEPGQSYAAKLGAIEPAPSEIKTSDTISTDSAIYYNGLMQVDNPGHVLRIGMTTQVSINLADARDVLRIPASALRGGTVQVWTGQAVETRRVQTGLSDKVWVEVTSGLAEGDLVVTGGAEAAGDGARRMRRPMGF</sequence>
<feature type="domain" description="Multidrug resistance protein MdtA-like barrel-sandwich hybrid" evidence="6">
    <location>
        <begin position="61"/>
        <end position="214"/>
    </location>
</feature>
<comment type="caution">
    <text evidence="9">The sequence shown here is derived from an EMBL/GenBank/DDBJ whole genome shotgun (WGS) entry which is preliminary data.</text>
</comment>
<gene>
    <name evidence="9" type="ORF">GL284_10100</name>
</gene>
<comment type="similarity">
    <text evidence="2">Belongs to the membrane fusion protein (MFP) (TC 8.A.1) family.</text>
</comment>